<dbReference type="RefSeq" id="WP_226170020.1">
    <property type="nucleotide sequence ID" value="NZ_JAJADR010000001.1"/>
</dbReference>
<evidence type="ECO:0000256" key="3">
    <source>
        <dbReference type="ARBA" id="ARBA00023163"/>
    </source>
</evidence>
<name>A0ABS8AJG0_9BACT</name>
<accession>A0ABS8AJG0</accession>
<evidence type="ECO:0000313" key="6">
    <source>
        <dbReference type="Proteomes" id="UP001165296"/>
    </source>
</evidence>
<dbReference type="PANTHER" id="PTHR30146:SF109">
    <property type="entry name" value="HTH-TYPE TRANSCRIPTIONAL REGULATOR GALS"/>
    <property type="match status" value="1"/>
</dbReference>
<dbReference type="InterPro" id="IPR000843">
    <property type="entry name" value="HTH_LacI"/>
</dbReference>
<feature type="domain" description="HTH lacI-type" evidence="4">
    <location>
        <begin position="6"/>
        <end position="60"/>
    </location>
</feature>
<proteinExistence type="predicted"/>
<dbReference type="Pfam" id="PF00356">
    <property type="entry name" value="LacI"/>
    <property type="match status" value="1"/>
</dbReference>
<dbReference type="CDD" id="cd01392">
    <property type="entry name" value="HTH_LacI"/>
    <property type="match status" value="1"/>
</dbReference>
<dbReference type="PROSITE" id="PS50932">
    <property type="entry name" value="HTH_LACI_2"/>
    <property type="match status" value="1"/>
</dbReference>
<keyword evidence="1" id="KW-0805">Transcription regulation</keyword>
<dbReference type="Gene3D" id="1.10.260.40">
    <property type="entry name" value="lambda repressor-like DNA-binding domains"/>
    <property type="match status" value="1"/>
</dbReference>
<reference evidence="5" key="1">
    <citation type="submission" date="2021-10" db="EMBL/GenBank/DDBJ databases">
        <authorList>
            <person name="Dean J.D."/>
            <person name="Kim M.K."/>
            <person name="Newey C.N."/>
            <person name="Stoker T.S."/>
            <person name="Thompson D.W."/>
            <person name="Grose J.H."/>
        </authorList>
    </citation>
    <scope>NUCLEOTIDE SEQUENCE</scope>
    <source>
        <strain evidence="5">BT178</strain>
    </source>
</reference>
<organism evidence="5 6">
    <name type="scientific">Hymenobacter lucidus</name>
    <dbReference type="NCBI Taxonomy" id="2880930"/>
    <lineage>
        <taxon>Bacteria</taxon>
        <taxon>Pseudomonadati</taxon>
        <taxon>Bacteroidota</taxon>
        <taxon>Cytophagia</taxon>
        <taxon>Cytophagales</taxon>
        <taxon>Hymenobacteraceae</taxon>
        <taxon>Hymenobacter</taxon>
    </lineage>
</organism>
<dbReference type="CDD" id="cd06267">
    <property type="entry name" value="PBP1_LacI_sugar_binding-like"/>
    <property type="match status" value="1"/>
</dbReference>
<evidence type="ECO:0000313" key="5">
    <source>
        <dbReference type="EMBL" id="MCB2406345.1"/>
    </source>
</evidence>
<sequence length="348" mass="38525">MSIHRASISDLAAQLNLSVSTVSRALSDHSRISAATKKRVWELAKELNYQPNQLAAALRKGRSNTLGVVVPHIDGQFFALVVKGIETIANQAGFNVMICQSNEDAAQEQKNIETLVNAQVDGILLSLSLSTHDYQYLDDVRRRDIPLVFFDRALESTNVSAVVLDDYQGGYQAVCHLIEEGCRHIAHLGGPQHLNICRNRYQGYADALAQHNIPVDPALVHFSDLSMQDGRQGMELLLSQAPQVDAVFSCNDLALVGAMQIVKRRGLRIPQDVALAGFSNELFDSLTEPMLTSVDQRCEEMGRTAVQLLLEMIHEGPQKVQPRQVVLQPKLLVRESSQRSVLLQESKL</sequence>
<protein>
    <submittedName>
        <fullName evidence="5">LacI family transcriptional regulator</fullName>
    </submittedName>
</protein>
<dbReference type="EMBL" id="JAJADR010000001">
    <property type="protein sequence ID" value="MCB2406345.1"/>
    <property type="molecule type" value="Genomic_DNA"/>
</dbReference>
<dbReference type="InterPro" id="IPR001761">
    <property type="entry name" value="Peripla_BP/Lac1_sug-bd_dom"/>
</dbReference>
<dbReference type="InterPro" id="IPR028082">
    <property type="entry name" value="Peripla_BP_I"/>
</dbReference>
<dbReference type="Pfam" id="PF00532">
    <property type="entry name" value="Peripla_BP_1"/>
    <property type="match status" value="1"/>
</dbReference>
<comment type="caution">
    <text evidence="5">The sequence shown here is derived from an EMBL/GenBank/DDBJ whole genome shotgun (WGS) entry which is preliminary data.</text>
</comment>
<evidence type="ECO:0000256" key="2">
    <source>
        <dbReference type="ARBA" id="ARBA00023125"/>
    </source>
</evidence>
<dbReference type="InterPro" id="IPR010982">
    <property type="entry name" value="Lambda_DNA-bd_dom_sf"/>
</dbReference>
<dbReference type="Gene3D" id="3.40.50.2300">
    <property type="match status" value="2"/>
</dbReference>
<dbReference type="Proteomes" id="UP001165296">
    <property type="component" value="Unassembled WGS sequence"/>
</dbReference>
<dbReference type="SMART" id="SM00354">
    <property type="entry name" value="HTH_LACI"/>
    <property type="match status" value="1"/>
</dbReference>
<evidence type="ECO:0000256" key="1">
    <source>
        <dbReference type="ARBA" id="ARBA00023015"/>
    </source>
</evidence>
<keyword evidence="2" id="KW-0238">DNA-binding</keyword>
<evidence type="ECO:0000259" key="4">
    <source>
        <dbReference type="PROSITE" id="PS50932"/>
    </source>
</evidence>
<dbReference type="SUPFAM" id="SSF53822">
    <property type="entry name" value="Periplasmic binding protein-like I"/>
    <property type="match status" value="1"/>
</dbReference>
<dbReference type="SUPFAM" id="SSF47413">
    <property type="entry name" value="lambda repressor-like DNA-binding domains"/>
    <property type="match status" value="1"/>
</dbReference>
<gene>
    <name evidence="5" type="ORF">LGH74_00015</name>
</gene>
<keyword evidence="3" id="KW-0804">Transcription</keyword>
<dbReference type="PANTHER" id="PTHR30146">
    <property type="entry name" value="LACI-RELATED TRANSCRIPTIONAL REPRESSOR"/>
    <property type="match status" value="1"/>
</dbReference>
<keyword evidence="6" id="KW-1185">Reference proteome</keyword>